<comment type="caution">
    <text evidence="1">The sequence shown here is derived from an EMBL/GenBank/DDBJ whole genome shotgun (WGS) entry which is preliminary data.</text>
</comment>
<keyword evidence="2" id="KW-1185">Reference proteome</keyword>
<gene>
    <name evidence="1" type="ORF">GBF38_009504</name>
</gene>
<dbReference type="Proteomes" id="UP000805704">
    <property type="component" value="Chromosome 15"/>
</dbReference>
<protein>
    <submittedName>
        <fullName evidence="1">Uncharacterized protein</fullName>
    </submittedName>
</protein>
<dbReference type="EMBL" id="CM024803">
    <property type="protein sequence ID" value="KAG8010446.1"/>
    <property type="molecule type" value="Genomic_DNA"/>
</dbReference>
<evidence type="ECO:0000313" key="2">
    <source>
        <dbReference type="Proteomes" id="UP000805704"/>
    </source>
</evidence>
<sequence length="87" mass="10334">MRESGTWSRGGRYVDDEEEEEEEEVEEEEEEEVVVEEEEEEEVEEEEVVELCSLCNNVHHVRQIKILLIIRPQTAVPQTSTRGWFQK</sequence>
<reference evidence="1" key="1">
    <citation type="submission" date="2020-04" db="EMBL/GenBank/DDBJ databases">
        <title>A chromosome-scale assembly and high-density genetic map of the yellow drum (Nibea albiflora) genome.</title>
        <authorList>
            <person name="Xu D."/>
            <person name="Zhang W."/>
            <person name="Chen R."/>
            <person name="Tan P."/>
            <person name="Wang L."/>
            <person name="Song H."/>
            <person name="Tian L."/>
            <person name="Zhu Q."/>
            <person name="Wang B."/>
        </authorList>
    </citation>
    <scope>NUCLEOTIDE SEQUENCE</scope>
    <source>
        <strain evidence="1">ZJHYS-2018</strain>
    </source>
</reference>
<proteinExistence type="predicted"/>
<accession>A0ACB7FBM3</accession>
<evidence type="ECO:0000313" key="1">
    <source>
        <dbReference type="EMBL" id="KAG8010446.1"/>
    </source>
</evidence>
<organism evidence="1 2">
    <name type="scientific">Nibea albiflora</name>
    <name type="common">Yellow drum</name>
    <name type="synonym">Corvina albiflora</name>
    <dbReference type="NCBI Taxonomy" id="240163"/>
    <lineage>
        <taxon>Eukaryota</taxon>
        <taxon>Metazoa</taxon>
        <taxon>Chordata</taxon>
        <taxon>Craniata</taxon>
        <taxon>Vertebrata</taxon>
        <taxon>Euteleostomi</taxon>
        <taxon>Actinopterygii</taxon>
        <taxon>Neopterygii</taxon>
        <taxon>Teleostei</taxon>
        <taxon>Neoteleostei</taxon>
        <taxon>Acanthomorphata</taxon>
        <taxon>Eupercaria</taxon>
        <taxon>Sciaenidae</taxon>
        <taxon>Nibea</taxon>
    </lineage>
</organism>
<name>A0ACB7FBM3_NIBAL</name>